<organism evidence="1 2">
    <name type="scientific">Acrobeloides nanus</name>
    <dbReference type="NCBI Taxonomy" id="290746"/>
    <lineage>
        <taxon>Eukaryota</taxon>
        <taxon>Metazoa</taxon>
        <taxon>Ecdysozoa</taxon>
        <taxon>Nematoda</taxon>
        <taxon>Chromadorea</taxon>
        <taxon>Rhabditida</taxon>
        <taxon>Tylenchina</taxon>
        <taxon>Cephalobomorpha</taxon>
        <taxon>Cephaloboidea</taxon>
        <taxon>Cephalobidae</taxon>
        <taxon>Acrobeloides</taxon>
    </lineage>
</organism>
<reference evidence="2" key="1">
    <citation type="submission" date="2022-11" db="UniProtKB">
        <authorList>
            <consortium name="WormBaseParasite"/>
        </authorList>
    </citation>
    <scope>IDENTIFICATION</scope>
</reference>
<accession>A0A914DQV2</accession>
<dbReference type="WBParaSite" id="ACRNAN_scaffold3278.g18239.t1">
    <property type="protein sequence ID" value="ACRNAN_scaffold3278.g18239.t1"/>
    <property type="gene ID" value="ACRNAN_scaffold3278.g18239"/>
</dbReference>
<keyword evidence="1" id="KW-1185">Reference proteome</keyword>
<protein>
    <submittedName>
        <fullName evidence="2">Secreted protein</fullName>
    </submittedName>
</protein>
<proteinExistence type="predicted"/>
<name>A0A914DQV2_9BILA</name>
<dbReference type="AlphaFoldDB" id="A0A914DQV2"/>
<sequence length="70" mass="7903">MLCFLAAILGVVDMQDVCSSNYGWYNPERYVCKTAGSIWPETRDGLINDKNNGCGFWSRHSDNLMGTNYC</sequence>
<evidence type="ECO:0000313" key="2">
    <source>
        <dbReference type="WBParaSite" id="ACRNAN_scaffold3278.g18239.t1"/>
    </source>
</evidence>
<evidence type="ECO:0000313" key="1">
    <source>
        <dbReference type="Proteomes" id="UP000887540"/>
    </source>
</evidence>
<dbReference type="Proteomes" id="UP000887540">
    <property type="component" value="Unplaced"/>
</dbReference>